<feature type="compositionally biased region" description="Polar residues" evidence="2">
    <location>
        <begin position="61"/>
        <end position="76"/>
    </location>
</feature>
<dbReference type="PANTHER" id="PTHR34894">
    <property type="entry name" value="SAM-DEPENDENT METHYLTRANSFERASE RSMI, CONSERVED SITE"/>
    <property type="match status" value="1"/>
</dbReference>
<reference evidence="3 4" key="1">
    <citation type="journal article" date="2015" name="Genome Biol. Evol.">
        <title>Comparative Genomics of a Bacterivorous Green Alga Reveals Evolutionary Causalities and Consequences of Phago-Mixotrophic Mode of Nutrition.</title>
        <authorList>
            <person name="Burns J.A."/>
            <person name="Paasch A."/>
            <person name="Narechania A."/>
            <person name="Kim E."/>
        </authorList>
    </citation>
    <scope>NUCLEOTIDE SEQUENCE [LARGE SCALE GENOMIC DNA]</scope>
    <source>
        <strain evidence="3 4">PLY_AMNH</strain>
    </source>
</reference>
<evidence type="ECO:0000313" key="4">
    <source>
        <dbReference type="Proteomes" id="UP001190700"/>
    </source>
</evidence>
<dbReference type="Pfam" id="PF10211">
    <property type="entry name" value="Ax_dynein_light"/>
    <property type="match status" value="1"/>
</dbReference>
<organism evidence="3 4">
    <name type="scientific">Cymbomonas tetramitiformis</name>
    <dbReference type="NCBI Taxonomy" id="36881"/>
    <lineage>
        <taxon>Eukaryota</taxon>
        <taxon>Viridiplantae</taxon>
        <taxon>Chlorophyta</taxon>
        <taxon>Pyramimonadophyceae</taxon>
        <taxon>Pyramimonadales</taxon>
        <taxon>Pyramimonadaceae</taxon>
        <taxon>Cymbomonas</taxon>
    </lineage>
</organism>
<accession>A0AAE0KV96</accession>
<name>A0AAE0KV96_9CHLO</name>
<keyword evidence="1" id="KW-0175">Coiled coil</keyword>
<protein>
    <submittedName>
        <fullName evidence="3">Uncharacterized protein</fullName>
    </submittedName>
</protein>
<gene>
    <name evidence="3" type="ORF">CYMTET_29087</name>
</gene>
<evidence type="ECO:0000256" key="2">
    <source>
        <dbReference type="SAM" id="MobiDB-lite"/>
    </source>
</evidence>
<evidence type="ECO:0000313" key="3">
    <source>
        <dbReference type="EMBL" id="KAK3262038.1"/>
    </source>
</evidence>
<feature type="region of interest" description="Disordered" evidence="2">
    <location>
        <begin position="61"/>
        <end position="112"/>
    </location>
</feature>
<comment type="caution">
    <text evidence="3">The sequence shown here is derived from an EMBL/GenBank/DDBJ whole genome shotgun (WGS) entry which is preliminary data.</text>
</comment>
<dbReference type="InterPro" id="IPR019347">
    <property type="entry name" value="Axonemal_dynein_light_chain"/>
</dbReference>
<sequence length="400" mass="44559">MQITGTNHANKILEYSPFSIWNTLQTRSKRRTKNEGSLPFPSTRLRAYSNRIDDLADSYQESEPQVNVETSKTNAPGLSAYPGHSEYGSPEKYAGASNPFPPLEQHSPGAAPPAAVDLNTPVSPQMYNVAIAELHGLRSEISRVEATLQSLKEPQERSTLGRPIYKKNPMRAAPVHHRKDTFAERRKEWESQQLLSATQPVSRGEAVILEQTLEELLPAGVVTKSLKKKGGPSFDVHTFEKQYELVDMVLREAARQVHAGCHERGSVLEKLRMRYNEFFSAMKALLFKLHQNFSNNAADLQVAQTQAQDAVKDRNHLADENIKLKSDCEFLHGRVGALEKDFSQHKVSPVFVISCFLCSCKALKVSRRLLHTSAGFTSTPYITSSLASMPCSLPLSNPFA</sequence>
<dbReference type="Proteomes" id="UP001190700">
    <property type="component" value="Unassembled WGS sequence"/>
</dbReference>
<keyword evidence="4" id="KW-1185">Reference proteome</keyword>
<dbReference type="PANTHER" id="PTHR34894:SF5">
    <property type="entry name" value="EF-HAND DOMAIN-CONTAINING PROTEIN"/>
    <property type="match status" value="1"/>
</dbReference>
<dbReference type="AlphaFoldDB" id="A0AAE0KV96"/>
<evidence type="ECO:0000256" key="1">
    <source>
        <dbReference type="ARBA" id="ARBA00023054"/>
    </source>
</evidence>
<dbReference type="GO" id="GO:0005737">
    <property type="term" value="C:cytoplasm"/>
    <property type="evidence" value="ECO:0007669"/>
    <property type="project" value="UniProtKB-ARBA"/>
</dbReference>
<proteinExistence type="predicted"/>
<dbReference type="EMBL" id="LGRX02016489">
    <property type="protein sequence ID" value="KAK3262038.1"/>
    <property type="molecule type" value="Genomic_DNA"/>
</dbReference>